<dbReference type="Gene3D" id="3.40.190.10">
    <property type="entry name" value="Periplasmic binding protein-like II"/>
    <property type="match status" value="1"/>
</dbReference>
<protein>
    <submittedName>
        <fullName evidence="2">2'-hydroxybiphenyl-2-sulfinate desulfinase</fullName>
        <ecNumber evidence="2">3.13.1.3</ecNumber>
    </submittedName>
</protein>
<dbReference type="EC" id="3.13.1.3" evidence="2"/>
<dbReference type="PANTHER" id="PTHR30024">
    <property type="entry name" value="ALIPHATIC SULFONATES-BINDING PROTEIN-RELATED"/>
    <property type="match status" value="1"/>
</dbReference>
<keyword evidence="3" id="KW-1185">Reference proteome</keyword>
<dbReference type="InterPro" id="IPR015168">
    <property type="entry name" value="SsuA/THI5"/>
</dbReference>
<name>S5XJH0_PARAH</name>
<reference evidence="2 3" key="1">
    <citation type="journal article" date="2014" name="BMC Genomics">
        <title>Architecture and functions of a multipartite genome of the methylotrophic bacterium Paracoccus aminophilus JCM 7686, containing primary and secondary chromids.</title>
        <authorList>
            <person name="Dziewit L."/>
            <person name="Czarnecki J."/>
            <person name="Wibberg D."/>
            <person name="Radlinska M."/>
            <person name="Mrozek P."/>
            <person name="Szymczak M."/>
            <person name="Schluter A."/>
            <person name="Puhler A."/>
            <person name="Bartosik D."/>
        </authorList>
    </citation>
    <scope>NUCLEOTIDE SEQUENCE [LARGE SCALE GENOMIC DNA]</scope>
    <source>
        <strain evidence="2">JCM 7686</strain>
    </source>
</reference>
<dbReference type="Pfam" id="PF09084">
    <property type="entry name" value="NMT1"/>
    <property type="match status" value="1"/>
</dbReference>
<dbReference type="AlphaFoldDB" id="S5XJH0"/>
<dbReference type="KEGG" id="pami:JCM7686_0218"/>
<dbReference type="GO" id="GO:0018740">
    <property type="term" value="F:2'-hydroxybiphenyl-2-sulfinate desulfinase activity"/>
    <property type="evidence" value="ECO:0007669"/>
    <property type="project" value="UniProtKB-EC"/>
</dbReference>
<evidence type="ECO:0000313" key="3">
    <source>
        <dbReference type="Proteomes" id="UP000015480"/>
    </source>
</evidence>
<dbReference type="Gene3D" id="3.40.190.270">
    <property type="match status" value="1"/>
</dbReference>
<dbReference type="eggNOG" id="COG0715">
    <property type="taxonomic scope" value="Bacteria"/>
</dbReference>
<dbReference type="SUPFAM" id="SSF53850">
    <property type="entry name" value="Periplasmic binding protein-like II"/>
    <property type="match status" value="1"/>
</dbReference>
<gene>
    <name evidence="2" type="ORF">JCM7686_0218</name>
</gene>
<evidence type="ECO:0000259" key="1">
    <source>
        <dbReference type="Pfam" id="PF09084"/>
    </source>
</evidence>
<dbReference type="HOGENOM" id="CLU_806255_0_0_5"/>
<sequence length="346" mass="37670">MTLQNTATLWYTRCPVPTPVGLAAQLGWLEKAFTEKGVKLESIIDSNDRNIRQSHFNHTLKWSFRHGGNVPPIRARSEGRDTRLIGVTWTDEYQALVTLPGSGIKTAADLKGRRLGVPKRPQEDVFVVDFWRATALKGFESALQLAGIAKEEVDYTDILFDEGILAAAGAEAELFGLKRRAPYGPEIRALFRGEVDAIYVKGAPGLAAANLIGAHEVISFGFHEDPAIRINSGSPRLLTVDGALLDERPDLVATLITTIRAAGDWAAAHPEDTVRFAASETAATEEQIRAAHGPQLATSLGLSLDPTLLAAVESYKDFLFRNGFLDQDFSIADWVDHRAWDAAAAA</sequence>
<keyword evidence="2" id="KW-0378">Hydrolase</keyword>
<feature type="domain" description="SsuA/THI5-like" evidence="1">
    <location>
        <begin position="18"/>
        <end position="129"/>
    </location>
</feature>
<dbReference type="STRING" id="1367847.JCM7686_0218"/>
<organism evidence="2 3">
    <name type="scientific">Paracoccus aminophilus JCM 7686</name>
    <dbReference type="NCBI Taxonomy" id="1367847"/>
    <lineage>
        <taxon>Bacteria</taxon>
        <taxon>Pseudomonadati</taxon>
        <taxon>Pseudomonadota</taxon>
        <taxon>Alphaproteobacteria</taxon>
        <taxon>Rhodobacterales</taxon>
        <taxon>Paracoccaceae</taxon>
        <taxon>Paracoccus</taxon>
    </lineage>
</organism>
<dbReference type="OrthoDB" id="7467011at2"/>
<accession>S5XJH0</accession>
<dbReference type="EMBL" id="CP006650">
    <property type="protein sequence ID" value="AGT07329.1"/>
    <property type="molecule type" value="Genomic_DNA"/>
</dbReference>
<dbReference type="RefSeq" id="WP_020948969.1">
    <property type="nucleotide sequence ID" value="NC_022041.1"/>
</dbReference>
<evidence type="ECO:0000313" key="2">
    <source>
        <dbReference type="EMBL" id="AGT07329.1"/>
    </source>
</evidence>
<dbReference type="PATRIC" id="fig|1367847.3.peg.163"/>
<dbReference type="Proteomes" id="UP000015480">
    <property type="component" value="Chromosome"/>
</dbReference>
<proteinExistence type="predicted"/>